<feature type="transmembrane region" description="Helical" evidence="1">
    <location>
        <begin position="20"/>
        <end position="39"/>
    </location>
</feature>
<gene>
    <name evidence="2" type="ORF">GDH07_20110</name>
</gene>
<dbReference type="EMBL" id="WHUV01000003">
    <property type="protein sequence ID" value="MQA55625.1"/>
    <property type="molecule type" value="Genomic_DNA"/>
</dbReference>
<organism evidence="2 3">
    <name type="scientific">Pseudomonas piscis</name>
    <dbReference type="NCBI Taxonomy" id="2614538"/>
    <lineage>
        <taxon>Bacteria</taxon>
        <taxon>Pseudomonadati</taxon>
        <taxon>Pseudomonadota</taxon>
        <taxon>Gammaproteobacteria</taxon>
        <taxon>Pseudomonadales</taxon>
        <taxon>Pseudomonadaceae</taxon>
        <taxon>Pseudomonas</taxon>
    </lineage>
</organism>
<keyword evidence="1" id="KW-0472">Membrane</keyword>
<protein>
    <submittedName>
        <fullName evidence="2">Uncharacterized protein</fullName>
    </submittedName>
</protein>
<evidence type="ECO:0000313" key="2">
    <source>
        <dbReference type="EMBL" id="MQA55625.1"/>
    </source>
</evidence>
<sequence>MEKLLEYCKARYDEELGFKFSLSNIFSWVFFAVCIHVYYDGESHNVIQGLAVLKVKSLMDFTDGVIPSLSVLQILYSIGFVISVIWISRKLSEGLFYFFTLKDDFAGLILDMTLLFHENKSDDARRRALGLGAKVEIERNQKKIRRTRSVAELFLVIGLAVVVVLPFGWVNLLVALVGFCTFLVVIWSSFHFFVSDLLPYYVALKYSAGELTEIRESYSASLQN</sequence>
<feature type="transmembrane region" description="Helical" evidence="1">
    <location>
        <begin position="149"/>
        <end position="167"/>
    </location>
</feature>
<dbReference type="Proteomes" id="UP000486534">
    <property type="component" value="Unassembled WGS sequence"/>
</dbReference>
<evidence type="ECO:0000256" key="1">
    <source>
        <dbReference type="SAM" id="Phobius"/>
    </source>
</evidence>
<dbReference type="RefSeq" id="WP_152898637.1">
    <property type="nucleotide sequence ID" value="NZ_WHUV01000003.1"/>
</dbReference>
<accession>A0A7X1PP83</accession>
<reference evidence="2 3" key="1">
    <citation type="submission" date="2019-10" db="EMBL/GenBank/DDBJ databases">
        <title>Pseudomonas dajingensis sp. nov., isolated from the profound head ulcers of farmed Murray cod (Maccullochella peelii peelii).</title>
        <authorList>
            <person name="Liu Y."/>
        </authorList>
    </citation>
    <scope>NUCLEOTIDE SEQUENCE [LARGE SCALE GENOMIC DNA]</scope>
    <source>
        <strain evidence="2 3">MC042</strain>
    </source>
</reference>
<keyword evidence="1" id="KW-1133">Transmembrane helix</keyword>
<comment type="caution">
    <text evidence="2">The sequence shown here is derived from an EMBL/GenBank/DDBJ whole genome shotgun (WGS) entry which is preliminary data.</text>
</comment>
<name>A0A7X1PP83_9PSED</name>
<evidence type="ECO:0000313" key="3">
    <source>
        <dbReference type="Proteomes" id="UP000486534"/>
    </source>
</evidence>
<keyword evidence="1" id="KW-0812">Transmembrane</keyword>
<proteinExistence type="predicted"/>
<feature type="transmembrane region" description="Helical" evidence="1">
    <location>
        <begin position="65"/>
        <end position="87"/>
    </location>
</feature>
<dbReference type="AlphaFoldDB" id="A0A7X1PP83"/>
<feature type="transmembrane region" description="Helical" evidence="1">
    <location>
        <begin position="173"/>
        <end position="194"/>
    </location>
</feature>